<evidence type="ECO:0000313" key="6">
    <source>
        <dbReference type="Proteomes" id="UP001175353"/>
    </source>
</evidence>
<evidence type="ECO:0000256" key="4">
    <source>
        <dbReference type="SAM" id="MobiDB-lite"/>
    </source>
</evidence>
<keyword evidence="6" id="KW-1185">Reference proteome</keyword>
<dbReference type="InterPro" id="IPR015943">
    <property type="entry name" value="WD40/YVTN_repeat-like_dom_sf"/>
</dbReference>
<reference evidence="5" key="1">
    <citation type="submission" date="2023-06" db="EMBL/GenBank/DDBJ databases">
        <title>Black Yeasts Isolated from many extreme environments.</title>
        <authorList>
            <person name="Coleine C."/>
            <person name="Stajich J.E."/>
            <person name="Selbmann L."/>
        </authorList>
    </citation>
    <scope>NUCLEOTIDE SEQUENCE</scope>
    <source>
        <strain evidence="5">CCFEE 5200</strain>
    </source>
</reference>
<keyword evidence="2" id="KW-0804">Transcription</keyword>
<evidence type="ECO:0000256" key="3">
    <source>
        <dbReference type="ARBA" id="ARBA00023242"/>
    </source>
</evidence>
<sequence>MQRRSTKRAVPRKKYTVDAFQGVPELEADVDPDDLDEDGEAELVADDDEVDLANAESEPVDPVSDDEDEQRPKVPRSAKPRKKKPLWGRARRLGEVGNATRRWTNDLTLPTRNENLREFGGFRYDSSHTDEVSEDPRQGWDWYLSDGGKEAFQTHQRLDVLTAEEAKGYLGDQQDRSFVMGPYQDQKLFHLTPGQSMPLANGWEISAGEIGSTDTPEVALHYKLGFMLNLGAEVRCLGWIPRRDSKVQYLTTLVSPEQDGADMLDAPSSHGSGLTKQSHICIWRFQADAEGYIDTTITPTLALVLCTDWGEISTFQWCPTACPVADPLGLLAFIAEDGMLRVLDVPLPSTDDRAAYVLVKQIACELQPPNTTCTCFTWSSPTLISAGCANGSVYVWDLEKIASTNDPGLSFTTSKICIESITSCAPSHPHILFVISAGGGMAVTDISQVPARVSPLKATRVHDLSQPLLLWHDYLQRALTTDDDCDVVARSLQKGKHRITVSKARNVITAIAASPSHPCILVATEAGDVFATNPLVQAASGKADMWQQPWSSHQWRRPTFAEREVAEQDTQGSTDQLDKASTTIGKHGLSRILEGFKSERIGPDARGKTFTEARTGARVLLEERTVVTSLAWNPNINCGGWAAAGMADGLVRVEDVAV</sequence>
<accession>A0AAN6QQV7</accession>
<protein>
    <submittedName>
        <fullName evidence="5">Uncharacterized protein</fullName>
    </submittedName>
</protein>
<dbReference type="PANTHER" id="PTHR15052:SF2">
    <property type="entry name" value="GENERAL TRANSCRIPTION FACTOR 3C POLYPEPTIDE 2"/>
    <property type="match status" value="1"/>
</dbReference>
<evidence type="ECO:0000313" key="5">
    <source>
        <dbReference type="EMBL" id="KAK0980039.1"/>
    </source>
</evidence>
<keyword evidence="3" id="KW-0539">Nucleus</keyword>
<dbReference type="PANTHER" id="PTHR15052">
    <property type="entry name" value="RNA POLYMERASE III TRANSCRIPTION INITIATION FACTOR COMPLEX SUBUNIT"/>
    <property type="match status" value="1"/>
</dbReference>
<comment type="subcellular location">
    <subcellularLocation>
        <location evidence="1">Nucleus</location>
    </subcellularLocation>
</comment>
<dbReference type="Gene3D" id="2.130.10.10">
    <property type="entry name" value="YVTN repeat-like/Quinoprotein amine dehydrogenase"/>
    <property type="match status" value="1"/>
</dbReference>
<feature type="compositionally biased region" description="Basic residues" evidence="4">
    <location>
        <begin position="73"/>
        <end position="88"/>
    </location>
</feature>
<gene>
    <name evidence="5" type="ORF">LTR91_012359</name>
</gene>
<dbReference type="Proteomes" id="UP001175353">
    <property type="component" value="Unassembled WGS sequence"/>
</dbReference>
<dbReference type="GO" id="GO:0000127">
    <property type="term" value="C:transcription factor TFIIIC complex"/>
    <property type="evidence" value="ECO:0007669"/>
    <property type="project" value="TreeGrafter"/>
</dbReference>
<dbReference type="InterPro" id="IPR036322">
    <property type="entry name" value="WD40_repeat_dom_sf"/>
</dbReference>
<feature type="region of interest" description="Disordered" evidence="4">
    <location>
        <begin position="44"/>
        <end position="88"/>
    </location>
</feature>
<feature type="compositionally biased region" description="Low complexity" evidence="4">
    <location>
        <begin position="52"/>
        <end position="62"/>
    </location>
</feature>
<dbReference type="AlphaFoldDB" id="A0AAN6QQV7"/>
<name>A0AAN6QQV7_9PEZI</name>
<dbReference type="SUPFAM" id="SSF50978">
    <property type="entry name" value="WD40 repeat-like"/>
    <property type="match status" value="1"/>
</dbReference>
<comment type="caution">
    <text evidence="5">The sequence shown here is derived from an EMBL/GenBank/DDBJ whole genome shotgun (WGS) entry which is preliminary data.</text>
</comment>
<dbReference type="InterPro" id="IPR052416">
    <property type="entry name" value="GTF3C_component"/>
</dbReference>
<organism evidence="5 6">
    <name type="scientific">Friedmanniomyces endolithicus</name>
    <dbReference type="NCBI Taxonomy" id="329885"/>
    <lineage>
        <taxon>Eukaryota</taxon>
        <taxon>Fungi</taxon>
        <taxon>Dikarya</taxon>
        <taxon>Ascomycota</taxon>
        <taxon>Pezizomycotina</taxon>
        <taxon>Dothideomycetes</taxon>
        <taxon>Dothideomycetidae</taxon>
        <taxon>Mycosphaerellales</taxon>
        <taxon>Teratosphaeriaceae</taxon>
        <taxon>Friedmanniomyces</taxon>
    </lineage>
</organism>
<evidence type="ECO:0000256" key="1">
    <source>
        <dbReference type="ARBA" id="ARBA00004123"/>
    </source>
</evidence>
<dbReference type="GO" id="GO:0005634">
    <property type="term" value="C:nucleus"/>
    <property type="evidence" value="ECO:0007669"/>
    <property type="project" value="UniProtKB-SubCell"/>
</dbReference>
<evidence type="ECO:0000256" key="2">
    <source>
        <dbReference type="ARBA" id="ARBA00023163"/>
    </source>
</evidence>
<dbReference type="EMBL" id="JAUJLE010000119">
    <property type="protein sequence ID" value="KAK0980039.1"/>
    <property type="molecule type" value="Genomic_DNA"/>
</dbReference>
<proteinExistence type="predicted"/>
<dbReference type="GO" id="GO:0006383">
    <property type="term" value="P:transcription by RNA polymerase III"/>
    <property type="evidence" value="ECO:0007669"/>
    <property type="project" value="TreeGrafter"/>
</dbReference>